<dbReference type="Proteomes" id="UP000218387">
    <property type="component" value="Chromosome"/>
</dbReference>
<dbReference type="AlphaFoldDB" id="A0A4P9CCS6"/>
<keyword evidence="1" id="KW-0547">Nucleotide-binding</keyword>
<evidence type="ECO:0000313" key="2">
    <source>
        <dbReference type="Proteomes" id="UP000218387"/>
    </source>
</evidence>
<dbReference type="EMBL" id="CP029487">
    <property type="protein sequence ID" value="QCT73393.1"/>
    <property type="molecule type" value="Genomic_DNA"/>
</dbReference>
<sequence length="224" mass="25105">MLEKDKRVRIIAGHYGSGKTEFAVNYAVALSKNAPRVVLADLDIVNVFFRSRERRKELEEYGVRVIGSSIKQDNCDLPAVSAEIGTPAKDRACDYIIDLGGNSVGTTTLARLRPLLSRDEIDFFMVVNVNRPDTASVEGILFQKECLEYASGFQVTGFINNTNLVRESTLENLVAGDAVLREASKRTGIPIRYTSYMEEIIGRVSGRLSGERLPLKFFMREEWM</sequence>
<dbReference type="RefSeq" id="WP_096920767.1">
    <property type="nucleotide sequence ID" value="NZ_CP029487.1"/>
</dbReference>
<name>A0A4P9CCS6_EUBML</name>
<proteinExistence type="predicted"/>
<protein>
    <submittedName>
        <fullName evidence="1">ATP-binding protein</fullName>
    </submittedName>
</protein>
<dbReference type="GO" id="GO:0005524">
    <property type="term" value="F:ATP binding"/>
    <property type="evidence" value="ECO:0007669"/>
    <property type="project" value="UniProtKB-KW"/>
</dbReference>
<keyword evidence="1" id="KW-0067">ATP-binding</keyword>
<dbReference type="Gene3D" id="3.40.50.300">
    <property type="entry name" value="P-loop containing nucleotide triphosphate hydrolases"/>
    <property type="match status" value="1"/>
</dbReference>
<keyword evidence="2" id="KW-1185">Reference proteome</keyword>
<dbReference type="KEGG" id="emt:CPZ25_019410"/>
<evidence type="ECO:0000313" key="1">
    <source>
        <dbReference type="EMBL" id="QCT73393.1"/>
    </source>
</evidence>
<organism evidence="1 2">
    <name type="scientific">Eubacterium maltosivorans</name>
    <dbReference type="NCBI Taxonomy" id="2041044"/>
    <lineage>
        <taxon>Bacteria</taxon>
        <taxon>Bacillati</taxon>
        <taxon>Bacillota</taxon>
        <taxon>Clostridia</taxon>
        <taxon>Eubacteriales</taxon>
        <taxon>Eubacteriaceae</taxon>
        <taxon>Eubacterium</taxon>
    </lineage>
</organism>
<accession>A0A4P9CCS6</accession>
<dbReference type="SUPFAM" id="SSF52540">
    <property type="entry name" value="P-loop containing nucleoside triphosphate hydrolases"/>
    <property type="match status" value="1"/>
</dbReference>
<gene>
    <name evidence="1" type="ORF">CPZ25_019410</name>
</gene>
<dbReference type="InterPro" id="IPR027417">
    <property type="entry name" value="P-loop_NTPase"/>
</dbReference>
<reference evidence="1 2" key="1">
    <citation type="submission" date="2018-05" db="EMBL/GenBank/DDBJ databases">
        <title>Genome comparison of Eubacterium sp.</title>
        <authorList>
            <person name="Feng Y."/>
            <person name="Sanchez-Andrea I."/>
            <person name="Stams A.J.M."/>
            <person name="De Vos W.M."/>
        </authorList>
    </citation>
    <scope>NUCLEOTIDE SEQUENCE [LARGE SCALE GENOMIC DNA]</scope>
    <source>
        <strain evidence="1 2">YI</strain>
    </source>
</reference>